<protein>
    <recommendedName>
        <fullName evidence="6">Coilin</fullName>
    </recommendedName>
</protein>
<evidence type="ECO:0000256" key="1">
    <source>
        <dbReference type="SAM" id="MobiDB-lite"/>
    </source>
</evidence>
<dbReference type="PANTHER" id="PTHR15197">
    <property type="entry name" value="COILIN P80"/>
    <property type="match status" value="1"/>
</dbReference>
<name>A0AAD9VM00_9HYME</name>
<evidence type="ECO:0008006" key="6">
    <source>
        <dbReference type="Google" id="ProtNLM"/>
    </source>
</evidence>
<feature type="compositionally biased region" description="Polar residues" evidence="1">
    <location>
        <begin position="184"/>
        <end position="196"/>
    </location>
</feature>
<feature type="domain" description="Coilin tudor" evidence="3">
    <location>
        <begin position="350"/>
        <end position="452"/>
    </location>
</feature>
<dbReference type="Proteomes" id="UP001258017">
    <property type="component" value="Unassembled WGS sequence"/>
</dbReference>
<dbReference type="Pfam" id="PF15862">
    <property type="entry name" value="Coilin_N"/>
    <property type="match status" value="1"/>
</dbReference>
<evidence type="ECO:0000259" key="3">
    <source>
        <dbReference type="Pfam" id="PF23086"/>
    </source>
</evidence>
<dbReference type="InterPro" id="IPR031722">
    <property type="entry name" value="Coilin_N"/>
</dbReference>
<dbReference type="GO" id="GO:0030619">
    <property type="term" value="F:U1 snRNA binding"/>
    <property type="evidence" value="ECO:0007669"/>
    <property type="project" value="TreeGrafter"/>
</dbReference>
<reference evidence="4" key="1">
    <citation type="submission" date="2021-08" db="EMBL/GenBank/DDBJ databases">
        <authorList>
            <person name="Misof B."/>
            <person name="Oliver O."/>
            <person name="Podsiadlowski L."/>
            <person name="Donath A."/>
            <person name="Peters R."/>
            <person name="Mayer C."/>
            <person name="Rust J."/>
            <person name="Gunkel S."/>
            <person name="Lesny P."/>
            <person name="Martin S."/>
            <person name="Oeyen J.P."/>
            <person name="Petersen M."/>
            <person name="Panagiotis P."/>
            <person name="Wilbrandt J."/>
            <person name="Tanja T."/>
        </authorList>
    </citation>
    <scope>NUCLEOTIDE SEQUENCE</scope>
    <source>
        <strain evidence="4">GBR_01_08_01A</strain>
        <tissue evidence="4">Thorax + abdomen</tissue>
    </source>
</reference>
<dbReference type="GO" id="GO:0030620">
    <property type="term" value="F:U2 snRNA binding"/>
    <property type="evidence" value="ECO:0007669"/>
    <property type="project" value="TreeGrafter"/>
</dbReference>
<reference evidence="4" key="2">
    <citation type="journal article" date="2023" name="Commun. Biol.">
        <title>Intrasexual cuticular hydrocarbon dimorphism in a wasp sheds light on hydrocarbon biosynthesis genes in Hymenoptera.</title>
        <authorList>
            <person name="Moris V.C."/>
            <person name="Podsiadlowski L."/>
            <person name="Martin S."/>
            <person name="Oeyen J.P."/>
            <person name="Donath A."/>
            <person name="Petersen M."/>
            <person name="Wilbrandt J."/>
            <person name="Misof B."/>
            <person name="Liedtke D."/>
            <person name="Thamm M."/>
            <person name="Scheiner R."/>
            <person name="Schmitt T."/>
            <person name="Niehuis O."/>
        </authorList>
    </citation>
    <scope>NUCLEOTIDE SEQUENCE</scope>
    <source>
        <strain evidence="4">GBR_01_08_01A</strain>
    </source>
</reference>
<accession>A0AAD9VM00</accession>
<feature type="region of interest" description="Disordered" evidence="1">
    <location>
        <begin position="184"/>
        <end position="225"/>
    </location>
</feature>
<gene>
    <name evidence="4" type="ORF">KPH14_010817</name>
</gene>
<dbReference type="Pfam" id="PF23086">
    <property type="entry name" value="Tudor_Coilin"/>
    <property type="match status" value="1"/>
</dbReference>
<proteinExistence type="predicted"/>
<sequence>MTRTNFRVKVDLSKFYHDARRSCWVFVDSTKISQISHIKQHITKLFNICEPYHLCLNDTDYLPPAEDVRIVKENETLVVIPGSGLGDEVQSTANFSSQHVQSNGYSNNKGGKTFTHKEAQTIEFLTTKPVSTKDSNTQSSGFLSDSKQGTFMDEVNSIEFHSIINDIEGDSDIDFKTMGSNITEDSSATQSEVTNTKPKRIRHRKGKKKASSFIENSTSESSTTKKPKIIDSLVISSGKHIRFSLENNNAEPSNYIINDISTSDQCTIKSPQCKELSTLLALRNSSTPLTFANKKMKEEIGKLEDTSNIEERDMDTSCEKTNETLNNIVEKNVSDKDISQKFKNQTFSDAEFQTYPPVKSDAQSNDIIAFKMLNFGKDYSPQVSKVIVAQVISFFPPSGMFNLKIIKGLDEVHFGKIPSGKFSISEEEKETVITDIFNINYAQMIEPRFVKRFIC</sequence>
<evidence type="ECO:0000313" key="4">
    <source>
        <dbReference type="EMBL" id="KAK2579513.1"/>
    </source>
</evidence>
<feature type="domain" description="Coilin N-terminal" evidence="2">
    <location>
        <begin position="10"/>
        <end position="121"/>
    </location>
</feature>
<dbReference type="GO" id="GO:0000387">
    <property type="term" value="P:spliceosomal snRNP assembly"/>
    <property type="evidence" value="ECO:0007669"/>
    <property type="project" value="TreeGrafter"/>
</dbReference>
<dbReference type="AlphaFoldDB" id="A0AAD9VM00"/>
<feature type="compositionally biased region" description="Basic residues" evidence="1">
    <location>
        <begin position="197"/>
        <end position="210"/>
    </location>
</feature>
<dbReference type="PANTHER" id="PTHR15197:SF0">
    <property type="entry name" value="COILIN"/>
    <property type="match status" value="1"/>
</dbReference>
<feature type="compositionally biased region" description="Low complexity" evidence="1">
    <location>
        <begin position="211"/>
        <end position="224"/>
    </location>
</feature>
<dbReference type="EMBL" id="JAIFRP010000084">
    <property type="protein sequence ID" value="KAK2579513.1"/>
    <property type="molecule type" value="Genomic_DNA"/>
</dbReference>
<keyword evidence="5" id="KW-1185">Reference proteome</keyword>
<comment type="caution">
    <text evidence="4">The sequence shown here is derived from an EMBL/GenBank/DDBJ whole genome shotgun (WGS) entry which is preliminary data.</text>
</comment>
<evidence type="ECO:0000313" key="5">
    <source>
        <dbReference type="Proteomes" id="UP001258017"/>
    </source>
</evidence>
<dbReference type="GO" id="GO:0015030">
    <property type="term" value="C:Cajal body"/>
    <property type="evidence" value="ECO:0007669"/>
    <property type="project" value="TreeGrafter"/>
</dbReference>
<organism evidence="4 5">
    <name type="scientific">Odynerus spinipes</name>
    <dbReference type="NCBI Taxonomy" id="1348599"/>
    <lineage>
        <taxon>Eukaryota</taxon>
        <taxon>Metazoa</taxon>
        <taxon>Ecdysozoa</taxon>
        <taxon>Arthropoda</taxon>
        <taxon>Hexapoda</taxon>
        <taxon>Insecta</taxon>
        <taxon>Pterygota</taxon>
        <taxon>Neoptera</taxon>
        <taxon>Endopterygota</taxon>
        <taxon>Hymenoptera</taxon>
        <taxon>Apocrita</taxon>
        <taxon>Aculeata</taxon>
        <taxon>Vespoidea</taxon>
        <taxon>Vespidae</taxon>
        <taxon>Eumeninae</taxon>
        <taxon>Odynerus</taxon>
    </lineage>
</organism>
<dbReference type="InterPro" id="IPR056398">
    <property type="entry name" value="Tudor_Coilin"/>
</dbReference>
<evidence type="ECO:0000259" key="2">
    <source>
        <dbReference type="Pfam" id="PF15862"/>
    </source>
</evidence>
<dbReference type="InterPro" id="IPR024822">
    <property type="entry name" value="Coilin"/>
</dbReference>